<dbReference type="AlphaFoldDB" id="A0A4Q2DBD6"/>
<dbReference type="EMBL" id="SDEE01000480">
    <property type="protein sequence ID" value="RXW16046.1"/>
    <property type="molecule type" value="Genomic_DNA"/>
</dbReference>
<dbReference type="FunFam" id="1.10.3520.10:FF:000001">
    <property type="entry name" value="Pleckstrin domain-containing family A member 8"/>
    <property type="match status" value="1"/>
</dbReference>
<dbReference type="OrthoDB" id="205255at2759"/>
<name>A0A4Q2DBD6_9AGAR</name>
<dbReference type="InterPro" id="IPR014830">
    <property type="entry name" value="Glycolipid_transfer_prot_dom"/>
</dbReference>
<protein>
    <recommendedName>
        <fullName evidence="2">Glycolipid transfer protein domain-containing protein</fullName>
    </recommendedName>
</protein>
<proteinExistence type="predicted"/>
<feature type="domain" description="Glycolipid transfer protein" evidence="2">
    <location>
        <begin position="21"/>
        <end position="159"/>
    </location>
</feature>
<evidence type="ECO:0000256" key="1">
    <source>
        <dbReference type="ARBA" id="ARBA00022448"/>
    </source>
</evidence>
<evidence type="ECO:0000259" key="2">
    <source>
        <dbReference type="Pfam" id="PF08718"/>
    </source>
</evidence>
<keyword evidence="4" id="KW-1185">Reference proteome</keyword>
<dbReference type="Gene3D" id="1.10.3520.10">
    <property type="entry name" value="Glycolipid transfer protein"/>
    <property type="match status" value="1"/>
</dbReference>
<organism evidence="3 4">
    <name type="scientific">Candolleomyces aberdarensis</name>
    <dbReference type="NCBI Taxonomy" id="2316362"/>
    <lineage>
        <taxon>Eukaryota</taxon>
        <taxon>Fungi</taxon>
        <taxon>Dikarya</taxon>
        <taxon>Basidiomycota</taxon>
        <taxon>Agaricomycotina</taxon>
        <taxon>Agaricomycetes</taxon>
        <taxon>Agaricomycetidae</taxon>
        <taxon>Agaricales</taxon>
        <taxon>Agaricineae</taxon>
        <taxon>Psathyrellaceae</taxon>
        <taxon>Candolleomyces</taxon>
    </lineage>
</organism>
<dbReference type="STRING" id="2316362.A0A4Q2DBD6"/>
<dbReference type="PANTHER" id="PTHR10219">
    <property type="entry name" value="GLYCOLIPID TRANSFER PROTEIN-RELATED"/>
    <property type="match status" value="1"/>
</dbReference>
<dbReference type="GO" id="GO:1902387">
    <property type="term" value="F:ceramide 1-phosphate binding"/>
    <property type="evidence" value="ECO:0007669"/>
    <property type="project" value="TreeGrafter"/>
</dbReference>
<dbReference type="Pfam" id="PF08718">
    <property type="entry name" value="GLTP"/>
    <property type="match status" value="1"/>
</dbReference>
<comment type="caution">
    <text evidence="3">The sequence shown here is derived from an EMBL/GenBank/DDBJ whole genome shotgun (WGS) entry which is preliminary data.</text>
</comment>
<dbReference type="PANTHER" id="PTHR10219:SF25">
    <property type="entry name" value="PLECKSTRIN HOMOLOGY DOMAIN-CONTAINING FAMILY A MEMBER 8"/>
    <property type="match status" value="1"/>
</dbReference>
<dbReference type="GO" id="GO:0005829">
    <property type="term" value="C:cytosol"/>
    <property type="evidence" value="ECO:0007669"/>
    <property type="project" value="TreeGrafter"/>
</dbReference>
<dbReference type="GO" id="GO:0016020">
    <property type="term" value="C:membrane"/>
    <property type="evidence" value="ECO:0007669"/>
    <property type="project" value="TreeGrafter"/>
</dbReference>
<evidence type="ECO:0000313" key="3">
    <source>
        <dbReference type="EMBL" id="RXW16046.1"/>
    </source>
</evidence>
<reference evidence="3 4" key="1">
    <citation type="submission" date="2019-01" db="EMBL/GenBank/DDBJ databases">
        <title>Draft genome sequence of Psathyrella aberdarensis IHI B618.</title>
        <authorList>
            <person name="Buettner E."/>
            <person name="Kellner H."/>
        </authorList>
    </citation>
    <scope>NUCLEOTIDE SEQUENCE [LARGE SCALE GENOMIC DNA]</scope>
    <source>
        <strain evidence="3 4">IHI B618</strain>
    </source>
</reference>
<keyword evidence="1" id="KW-0813">Transport</keyword>
<dbReference type="SUPFAM" id="SSF110004">
    <property type="entry name" value="Glycolipid transfer protein, GLTP"/>
    <property type="match status" value="1"/>
</dbReference>
<dbReference type="InterPro" id="IPR036497">
    <property type="entry name" value="GLTP_sf"/>
</dbReference>
<sequence>MAPYLESVKSFADVPITDAGVDTAAFLEAADGLVGLFDLFESAAFVIVQNDIKGNIAKVRTRFLTNPEANQTLELLVENEKGEKKRIATEGLMWLLRGLSFTGKGLQHTQADEKTELTEAFTKAYEATLKQYHNFVVKGAFSLAMKACPYRAGFYAKLAADSTGGPSITSERLNEDLDKWLAALSQIVVRLEAFYEKGGHNKGF</sequence>
<evidence type="ECO:0000313" key="4">
    <source>
        <dbReference type="Proteomes" id="UP000290288"/>
    </source>
</evidence>
<dbReference type="GO" id="GO:1902388">
    <property type="term" value="F:ceramide 1-phosphate transfer activity"/>
    <property type="evidence" value="ECO:0007669"/>
    <property type="project" value="TreeGrafter"/>
</dbReference>
<gene>
    <name evidence="3" type="ORF">EST38_g9810</name>
</gene>
<dbReference type="Proteomes" id="UP000290288">
    <property type="component" value="Unassembled WGS sequence"/>
</dbReference>
<accession>A0A4Q2DBD6</accession>